<dbReference type="AlphaFoldDB" id="A0AAN9J9N4"/>
<organism evidence="1 2">
    <name type="scientific">Clitoria ternatea</name>
    <name type="common">Butterfly pea</name>
    <dbReference type="NCBI Taxonomy" id="43366"/>
    <lineage>
        <taxon>Eukaryota</taxon>
        <taxon>Viridiplantae</taxon>
        <taxon>Streptophyta</taxon>
        <taxon>Embryophyta</taxon>
        <taxon>Tracheophyta</taxon>
        <taxon>Spermatophyta</taxon>
        <taxon>Magnoliopsida</taxon>
        <taxon>eudicotyledons</taxon>
        <taxon>Gunneridae</taxon>
        <taxon>Pentapetalae</taxon>
        <taxon>rosids</taxon>
        <taxon>fabids</taxon>
        <taxon>Fabales</taxon>
        <taxon>Fabaceae</taxon>
        <taxon>Papilionoideae</taxon>
        <taxon>50 kb inversion clade</taxon>
        <taxon>NPAAA clade</taxon>
        <taxon>indigoferoid/millettioid clade</taxon>
        <taxon>Phaseoleae</taxon>
        <taxon>Clitoria</taxon>
    </lineage>
</organism>
<gene>
    <name evidence="1" type="ORF">RJT34_17123</name>
</gene>
<evidence type="ECO:0000313" key="1">
    <source>
        <dbReference type="EMBL" id="KAK7294236.1"/>
    </source>
</evidence>
<evidence type="ECO:0000313" key="2">
    <source>
        <dbReference type="Proteomes" id="UP001359559"/>
    </source>
</evidence>
<reference evidence="1 2" key="1">
    <citation type="submission" date="2024-01" db="EMBL/GenBank/DDBJ databases">
        <title>The genomes of 5 underutilized Papilionoideae crops provide insights into root nodulation and disease resistance.</title>
        <authorList>
            <person name="Yuan L."/>
        </authorList>
    </citation>
    <scope>NUCLEOTIDE SEQUENCE [LARGE SCALE GENOMIC DNA]</scope>
    <source>
        <strain evidence="1">LY-2023</strain>
        <tissue evidence="1">Leaf</tissue>
    </source>
</reference>
<keyword evidence="2" id="KW-1185">Reference proteome</keyword>
<protein>
    <submittedName>
        <fullName evidence="1">Uncharacterized protein</fullName>
    </submittedName>
</protein>
<dbReference type="EMBL" id="JAYKXN010000004">
    <property type="protein sequence ID" value="KAK7294236.1"/>
    <property type="molecule type" value="Genomic_DNA"/>
</dbReference>
<dbReference type="Proteomes" id="UP001359559">
    <property type="component" value="Unassembled WGS sequence"/>
</dbReference>
<proteinExistence type="predicted"/>
<sequence length="81" mass="9161">MVEEGGGCLAKLEQEESLVKLHSKTVHISNSDICCHKIVLFFFIPAFVLPQTPNPQLSKFLFCPLFPFRSSPNFATFPSRF</sequence>
<name>A0AAN9J9N4_CLITE</name>
<accession>A0AAN9J9N4</accession>
<comment type="caution">
    <text evidence="1">The sequence shown here is derived from an EMBL/GenBank/DDBJ whole genome shotgun (WGS) entry which is preliminary data.</text>
</comment>